<reference evidence="1" key="1">
    <citation type="journal article" date="2014" name="Int. J. Syst. Evol. Microbiol.">
        <title>Complete genome sequence of Corynebacterium casei LMG S-19264T (=DSM 44701T), isolated from a smear-ripened cheese.</title>
        <authorList>
            <consortium name="US DOE Joint Genome Institute (JGI-PGF)"/>
            <person name="Walter F."/>
            <person name="Albersmeier A."/>
            <person name="Kalinowski J."/>
            <person name="Ruckert C."/>
        </authorList>
    </citation>
    <scope>NUCLEOTIDE SEQUENCE</scope>
    <source>
        <strain evidence="1">JCM 4335</strain>
    </source>
</reference>
<reference evidence="1" key="2">
    <citation type="submission" date="2020-09" db="EMBL/GenBank/DDBJ databases">
        <authorList>
            <person name="Sun Q."/>
            <person name="Ohkuma M."/>
        </authorList>
    </citation>
    <scope>NUCLEOTIDE SEQUENCE</scope>
    <source>
        <strain evidence="1">JCM 4335</strain>
    </source>
</reference>
<name>A0A918B165_9ACTN</name>
<evidence type="ECO:0000313" key="2">
    <source>
        <dbReference type="Proteomes" id="UP000654123"/>
    </source>
</evidence>
<comment type="caution">
    <text evidence="1">The sequence shown here is derived from an EMBL/GenBank/DDBJ whole genome shotgun (WGS) entry which is preliminary data.</text>
</comment>
<accession>A0A918B165</accession>
<dbReference type="RefSeq" id="WP_189534630.1">
    <property type="nucleotide sequence ID" value="NZ_BMSV01000006.1"/>
</dbReference>
<dbReference type="Proteomes" id="UP000654123">
    <property type="component" value="Unassembled WGS sequence"/>
</dbReference>
<keyword evidence="2" id="KW-1185">Reference proteome</keyword>
<evidence type="ECO:0000313" key="1">
    <source>
        <dbReference type="EMBL" id="GGQ12387.1"/>
    </source>
</evidence>
<dbReference type="AlphaFoldDB" id="A0A918B165"/>
<protein>
    <submittedName>
        <fullName evidence="1">Uncharacterized protein</fullName>
    </submittedName>
</protein>
<gene>
    <name evidence="1" type="ORF">GCM10010249_33790</name>
</gene>
<proteinExistence type="predicted"/>
<dbReference type="EMBL" id="BMSV01000006">
    <property type="protein sequence ID" value="GGQ12387.1"/>
    <property type="molecule type" value="Genomic_DNA"/>
</dbReference>
<sequence>MSTLTLAELNTPLLALRLFSAEFAHLPAPCVSVSTVYPDRLDLTFHDNLAAFEAWRAALGIAPEAVSYREQGDHTRVLTTDTTYAGAHLHLVGFGRLTPAPVDGA</sequence>
<organism evidence="1 2">
    <name type="scientific">Streptomyces roseolilacinus</name>
    <dbReference type="NCBI Taxonomy" id="66904"/>
    <lineage>
        <taxon>Bacteria</taxon>
        <taxon>Bacillati</taxon>
        <taxon>Actinomycetota</taxon>
        <taxon>Actinomycetes</taxon>
        <taxon>Kitasatosporales</taxon>
        <taxon>Streptomycetaceae</taxon>
        <taxon>Streptomyces</taxon>
    </lineage>
</organism>